<gene>
    <name evidence="2" type="ORF">H8L47_14640</name>
</gene>
<evidence type="ECO:0000256" key="1">
    <source>
        <dbReference type="SAM" id="SignalP"/>
    </source>
</evidence>
<reference evidence="2 3" key="1">
    <citation type="submission" date="2020-08" db="EMBL/GenBank/DDBJ databases">
        <title>Novel species isolated from subtropical streams in China.</title>
        <authorList>
            <person name="Lu H."/>
        </authorList>
    </citation>
    <scope>NUCLEOTIDE SEQUENCE [LARGE SCALE GENOMIC DNA]</scope>
    <source>
        <strain evidence="2 3">NL8W</strain>
    </source>
</reference>
<comment type="caution">
    <text evidence="2">The sequence shown here is derived from an EMBL/GenBank/DDBJ whole genome shotgun (WGS) entry which is preliminary data.</text>
</comment>
<dbReference type="Proteomes" id="UP000646911">
    <property type="component" value="Unassembled WGS sequence"/>
</dbReference>
<keyword evidence="1" id="KW-0732">Signal</keyword>
<name>A0ABR6ZAL5_9BURK</name>
<evidence type="ECO:0000313" key="2">
    <source>
        <dbReference type="EMBL" id="MBC3908794.1"/>
    </source>
</evidence>
<feature type="signal peptide" evidence="1">
    <location>
        <begin position="1"/>
        <end position="19"/>
    </location>
</feature>
<proteinExistence type="predicted"/>
<sequence length="165" mass="18789">MMKLLLATLLLCFSSLTQAAETRFDSIYFFQSQAELEKKGINIDTFGRYTRVLQTQIYRALKKVKMPESAGYLVVAIRSDGEVTCWLDMAPAVHEYYDNQIYEIVKKIQPVNVESGILVFGMKMAIDTAVHTKKPVPAPADWAEAKKKLNDPNNIEELVLSRWPE</sequence>
<evidence type="ECO:0000313" key="3">
    <source>
        <dbReference type="Proteomes" id="UP000646911"/>
    </source>
</evidence>
<dbReference type="RefSeq" id="WP_186954343.1">
    <property type="nucleotide sequence ID" value="NZ_JACOFX010000007.1"/>
</dbReference>
<dbReference type="EMBL" id="JACOFX010000007">
    <property type="protein sequence ID" value="MBC3908794.1"/>
    <property type="molecule type" value="Genomic_DNA"/>
</dbReference>
<feature type="chain" id="PRO_5046934036" description="TPM domain-containing protein" evidence="1">
    <location>
        <begin position="20"/>
        <end position="165"/>
    </location>
</feature>
<keyword evidence="3" id="KW-1185">Reference proteome</keyword>
<evidence type="ECO:0008006" key="4">
    <source>
        <dbReference type="Google" id="ProtNLM"/>
    </source>
</evidence>
<protein>
    <recommendedName>
        <fullName evidence="4">TPM domain-containing protein</fullName>
    </recommendedName>
</protein>
<accession>A0ABR6ZAL5</accession>
<organism evidence="2 3">
    <name type="scientific">Undibacterium umbellatum</name>
    <dbReference type="NCBI Taxonomy" id="2762300"/>
    <lineage>
        <taxon>Bacteria</taxon>
        <taxon>Pseudomonadati</taxon>
        <taxon>Pseudomonadota</taxon>
        <taxon>Betaproteobacteria</taxon>
        <taxon>Burkholderiales</taxon>
        <taxon>Oxalobacteraceae</taxon>
        <taxon>Undibacterium</taxon>
    </lineage>
</organism>